<name>A0A1G2QZB7_9BACT</name>
<reference evidence="3 4" key="1">
    <citation type="journal article" date="2016" name="Nat. Commun.">
        <title>Thousands of microbial genomes shed light on interconnected biogeochemical processes in an aquifer system.</title>
        <authorList>
            <person name="Anantharaman K."/>
            <person name="Brown C.T."/>
            <person name="Hug L.A."/>
            <person name="Sharon I."/>
            <person name="Castelle C.J."/>
            <person name="Probst A.J."/>
            <person name="Thomas B.C."/>
            <person name="Singh A."/>
            <person name="Wilkins M.J."/>
            <person name="Karaoz U."/>
            <person name="Brodie E.L."/>
            <person name="Williams K.H."/>
            <person name="Hubbard S.S."/>
            <person name="Banfield J.F."/>
        </authorList>
    </citation>
    <scope>NUCLEOTIDE SEQUENCE [LARGE SCALE GENOMIC DNA]</scope>
</reference>
<dbReference type="EMBL" id="MHTT01000017">
    <property type="protein sequence ID" value="OHA65161.1"/>
    <property type="molecule type" value="Genomic_DNA"/>
</dbReference>
<dbReference type="GO" id="GO:0006351">
    <property type="term" value="P:DNA-templated transcription"/>
    <property type="evidence" value="ECO:0007669"/>
    <property type="project" value="TreeGrafter"/>
</dbReference>
<keyword evidence="1" id="KW-0472">Membrane</keyword>
<comment type="caution">
    <text evidence="3">The sequence shown here is derived from an EMBL/GenBank/DDBJ whole genome shotgun (WGS) entry which is preliminary data.</text>
</comment>
<accession>A0A1G2QZB7</accession>
<proteinExistence type="predicted"/>
<evidence type="ECO:0000313" key="3">
    <source>
        <dbReference type="EMBL" id="OHA65161.1"/>
    </source>
</evidence>
<dbReference type="PANTHER" id="PTHR30319">
    <property type="entry name" value="PHENYLACETIC ACID REGULATOR-RELATED TRANSCRIPTIONAL REPRESSOR"/>
    <property type="match status" value="1"/>
</dbReference>
<feature type="transmembrane region" description="Helical" evidence="1">
    <location>
        <begin position="20"/>
        <end position="46"/>
    </location>
</feature>
<feature type="domain" description="Transcriptional repressor PaaX-like central Cas2-like" evidence="2">
    <location>
        <begin position="105"/>
        <end position="166"/>
    </location>
</feature>
<dbReference type="InterPro" id="IPR048846">
    <property type="entry name" value="PaaX-like_central"/>
</dbReference>
<evidence type="ECO:0000259" key="2">
    <source>
        <dbReference type="Pfam" id="PF20803"/>
    </source>
</evidence>
<dbReference type="InterPro" id="IPR036390">
    <property type="entry name" value="WH_DNA-bd_sf"/>
</dbReference>
<keyword evidence="1" id="KW-1133">Transmembrane helix</keyword>
<organism evidence="3 4">
    <name type="scientific">Candidatus Wildermuthbacteria bacterium RIFCSPHIGHO2_01_FULL_49_22b</name>
    <dbReference type="NCBI Taxonomy" id="1802448"/>
    <lineage>
        <taxon>Bacteria</taxon>
        <taxon>Candidatus Wildermuthiibacteriota</taxon>
    </lineage>
</organism>
<dbReference type="SUPFAM" id="SSF46785">
    <property type="entry name" value="Winged helix' DNA-binding domain"/>
    <property type="match status" value="1"/>
</dbReference>
<gene>
    <name evidence="3" type="ORF">A2672_03170</name>
</gene>
<protein>
    <recommendedName>
        <fullName evidence="2">Transcriptional repressor PaaX-like central Cas2-like domain-containing protein</fullName>
    </recommendedName>
</protein>
<evidence type="ECO:0000256" key="1">
    <source>
        <dbReference type="SAM" id="Phobius"/>
    </source>
</evidence>
<dbReference type="PANTHER" id="PTHR30319:SF1">
    <property type="entry name" value="TRANSCRIPTIONAL REPRESSOR PAAX"/>
    <property type="match status" value="1"/>
</dbReference>
<evidence type="ECO:0000313" key="4">
    <source>
        <dbReference type="Proteomes" id="UP000178065"/>
    </source>
</evidence>
<dbReference type="Gene3D" id="3.30.70.2650">
    <property type="match status" value="1"/>
</dbReference>
<dbReference type="Pfam" id="PF20803">
    <property type="entry name" value="PaaX_M"/>
    <property type="match status" value="1"/>
</dbReference>
<dbReference type="AlphaFoldDB" id="A0A1G2QZB7"/>
<dbReference type="Proteomes" id="UP000178065">
    <property type="component" value="Unassembled WGS sequence"/>
</dbReference>
<sequence length="191" mass="22856">MDEYKYYLRKPKSEIAKDLFYGLLTAGFFVIAASSPYFIINVINGFERYKKYPRKRVYDTFYQLRKRGLIKIAERDHQIYISLTEEGRKYAGRFQIDKLKIATPRKWDKRWRLLIFDIQESKRIYREALRGKLKQLGFYQLQKSVWAHAFPCQAEVKILKEFFGLSVKECRLVVALDIGDDSNVRSFFHLL</sequence>
<keyword evidence="1" id="KW-0812">Transmembrane</keyword>